<feature type="non-terminal residue" evidence="2">
    <location>
        <position position="119"/>
    </location>
</feature>
<reference evidence="2 3" key="1">
    <citation type="journal article" date="2019" name="Genome Biol. Evol.">
        <title>Insights into the evolution of the New World diploid cottons (Gossypium, subgenus Houzingenia) based on genome sequencing.</title>
        <authorList>
            <person name="Grover C.E."/>
            <person name="Arick M.A. 2nd"/>
            <person name="Thrash A."/>
            <person name="Conover J.L."/>
            <person name="Sanders W.S."/>
            <person name="Peterson D.G."/>
            <person name="Frelichowski J.E."/>
            <person name="Scheffler J.A."/>
            <person name="Scheffler B.E."/>
            <person name="Wendel J.F."/>
        </authorList>
    </citation>
    <scope>NUCLEOTIDE SEQUENCE [LARGE SCALE GENOMIC DNA]</scope>
    <source>
        <strain evidence="2">157</strain>
        <tissue evidence="2">Leaf</tissue>
    </source>
</reference>
<feature type="compositionally biased region" description="Basic residues" evidence="1">
    <location>
        <begin position="103"/>
        <end position="112"/>
    </location>
</feature>
<proteinExistence type="predicted"/>
<organism evidence="2 3">
    <name type="scientific">Gossypium lobatum</name>
    <dbReference type="NCBI Taxonomy" id="34289"/>
    <lineage>
        <taxon>Eukaryota</taxon>
        <taxon>Viridiplantae</taxon>
        <taxon>Streptophyta</taxon>
        <taxon>Embryophyta</taxon>
        <taxon>Tracheophyta</taxon>
        <taxon>Spermatophyta</taxon>
        <taxon>Magnoliopsida</taxon>
        <taxon>eudicotyledons</taxon>
        <taxon>Gunneridae</taxon>
        <taxon>Pentapetalae</taxon>
        <taxon>rosids</taxon>
        <taxon>malvids</taxon>
        <taxon>Malvales</taxon>
        <taxon>Malvaceae</taxon>
        <taxon>Malvoideae</taxon>
        <taxon>Gossypium</taxon>
    </lineage>
</organism>
<accession>A0A7J8M821</accession>
<feature type="region of interest" description="Disordered" evidence="1">
    <location>
        <begin position="82"/>
        <end position="119"/>
    </location>
</feature>
<evidence type="ECO:0000256" key="1">
    <source>
        <dbReference type="SAM" id="MobiDB-lite"/>
    </source>
</evidence>
<dbReference type="Proteomes" id="UP000593572">
    <property type="component" value="Unassembled WGS sequence"/>
</dbReference>
<comment type="caution">
    <text evidence="2">The sequence shown here is derived from an EMBL/GenBank/DDBJ whole genome shotgun (WGS) entry which is preliminary data.</text>
</comment>
<dbReference type="EMBL" id="JABEZX010000007">
    <property type="protein sequence ID" value="MBA0560814.1"/>
    <property type="molecule type" value="Genomic_DNA"/>
</dbReference>
<evidence type="ECO:0000313" key="2">
    <source>
        <dbReference type="EMBL" id="MBA0560814.1"/>
    </source>
</evidence>
<gene>
    <name evidence="2" type="ORF">Golob_017691</name>
</gene>
<keyword evidence="3" id="KW-1185">Reference proteome</keyword>
<dbReference type="AlphaFoldDB" id="A0A7J8M821"/>
<name>A0A7J8M821_9ROSI</name>
<sequence length="119" mass="13437">NYDFLILIYVSNTNTYILGGVSYVNCETKKLRMEEQNKVESSGVLPSLEAKLFSLCETHASKYTSSCLNCTGEGCLESKEHHPSHQTLHMNGEGIRINQTPHSYRRKSRKGIPSRSPLF</sequence>
<protein>
    <submittedName>
        <fullName evidence="2">Uncharacterized protein</fullName>
    </submittedName>
</protein>
<evidence type="ECO:0000313" key="3">
    <source>
        <dbReference type="Proteomes" id="UP000593572"/>
    </source>
</evidence>